<dbReference type="GO" id="GO:0004673">
    <property type="term" value="F:protein histidine kinase activity"/>
    <property type="evidence" value="ECO:0007669"/>
    <property type="project" value="UniProtKB-EC"/>
</dbReference>
<keyword evidence="5" id="KW-0902">Two-component regulatory system</keyword>
<gene>
    <name evidence="7" type="ORF">METHB2_530001</name>
</gene>
<evidence type="ECO:0000256" key="4">
    <source>
        <dbReference type="ARBA" id="ARBA00022777"/>
    </source>
</evidence>
<dbReference type="SUPFAM" id="SSF55874">
    <property type="entry name" value="ATPase domain of HSP90 chaperone/DNA topoisomerase II/histidine kinase"/>
    <property type="match status" value="1"/>
</dbReference>
<feature type="domain" description="Histidine kinase/HSP90-like ATPase" evidence="6">
    <location>
        <begin position="32"/>
        <end position="127"/>
    </location>
</feature>
<dbReference type="Proteomes" id="UP000494216">
    <property type="component" value="Unassembled WGS sequence"/>
</dbReference>
<organism evidence="7 8">
    <name type="scientific">Candidatus Methylobacter favarea</name>
    <dbReference type="NCBI Taxonomy" id="2707345"/>
    <lineage>
        <taxon>Bacteria</taxon>
        <taxon>Pseudomonadati</taxon>
        <taxon>Pseudomonadota</taxon>
        <taxon>Gammaproteobacteria</taxon>
        <taxon>Methylococcales</taxon>
        <taxon>Methylococcaceae</taxon>
        <taxon>Methylobacter</taxon>
    </lineage>
</organism>
<evidence type="ECO:0000256" key="2">
    <source>
        <dbReference type="ARBA" id="ARBA00012438"/>
    </source>
</evidence>
<evidence type="ECO:0000256" key="3">
    <source>
        <dbReference type="ARBA" id="ARBA00022679"/>
    </source>
</evidence>
<evidence type="ECO:0000256" key="5">
    <source>
        <dbReference type="ARBA" id="ARBA00023012"/>
    </source>
</evidence>
<dbReference type="Pfam" id="PF02518">
    <property type="entry name" value="HATPase_c"/>
    <property type="match status" value="1"/>
</dbReference>
<protein>
    <recommendedName>
        <fullName evidence="2">histidine kinase</fullName>
        <ecNumber evidence="2">2.7.13.3</ecNumber>
    </recommendedName>
</protein>
<dbReference type="InterPro" id="IPR036890">
    <property type="entry name" value="HATPase_C_sf"/>
</dbReference>
<keyword evidence="4 7" id="KW-0418">Kinase</keyword>
<dbReference type="EMBL" id="CADCXN010000084">
    <property type="protein sequence ID" value="CAA9891926.1"/>
    <property type="molecule type" value="Genomic_DNA"/>
</dbReference>
<comment type="catalytic activity">
    <reaction evidence="1">
        <text>ATP + protein L-histidine = ADP + protein N-phospho-L-histidine.</text>
        <dbReference type="EC" id="2.7.13.3"/>
    </reaction>
</comment>
<dbReference type="InterPro" id="IPR003594">
    <property type="entry name" value="HATPase_dom"/>
</dbReference>
<dbReference type="CDD" id="cd16917">
    <property type="entry name" value="HATPase_UhpB-NarQ-NarX-like"/>
    <property type="match status" value="1"/>
</dbReference>
<reference evidence="7 8" key="1">
    <citation type="submission" date="2020-02" db="EMBL/GenBank/DDBJ databases">
        <authorList>
            <person name="Hogendoorn C."/>
        </authorList>
    </citation>
    <scope>NUCLEOTIDE SEQUENCE [LARGE SCALE GENOMIC DNA]</scope>
    <source>
        <strain evidence="7">METHB21</strain>
    </source>
</reference>
<dbReference type="RefSeq" id="WP_174626742.1">
    <property type="nucleotide sequence ID" value="NZ_CADCXN010000084.1"/>
</dbReference>
<sequence length="134" mass="14005">MAGWNAGCGGKIHYSLDMHGGLDRLPEPIPVTVFRIVQEGLTNIAKHSAATHAKITLTTGSFLAAGDANRIILRIEDNGIADNLPFKHSSGIGLPGIQERVIALGGRVILALGKPSGLIVEVELPVQPVSEAKG</sequence>
<dbReference type="EC" id="2.7.13.3" evidence="2"/>
<accession>A0A8S0X972</accession>
<name>A0A8S0X972_9GAMM</name>
<keyword evidence="3 7" id="KW-0808">Transferase</keyword>
<comment type="caution">
    <text evidence="7">The sequence shown here is derived from an EMBL/GenBank/DDBJ whole genome shotgun (WGS) entry which is preliminary data.</text>
</comment>
<dbReference type="InterPro" id="IPR050482">
    <property type="entry name" value="Sensor_HK_TwoCompSys"/>
</dbReference>
<evidence type="ECO:0000259" key="6">
    <source>
        <dbReference type="Pfam" id="PF02518"/>
    </source>
</evidence>
<evidence type="ECO:0000313" key="7">
    <source>
        <dbReference type="EMBL" id="CAA9891926.1"/>
    </source>
</evidence>
<dbReference type="PANTHER" id="PTHR24421">
    <property type="entry name" value="NITRATE/NITRITE SENSOR PROTEIN NARX-RELATED"/>
    <property type="match status" value="1"/>
</dbReference>
<proteinExistence type="predicted"/>
<dbReference type="AlphaFoldDB" id="A0A8S0X972"/>
<dbReference type="PANTHER" id="PTHR24421:SF10">
    <property type="entry name" value="NITRATE_NITRITE SENSOR PROTEIN NARQ"/>
    <property type="match status" value="1"/>
</dbReference>
<evidence type="ECO:0000256" key="1">
    <source>
        <dbReference type="ARBA" id="ARBA00000085"/>
    </source>
</evidence>
<dbReference type="GO" id="GO:0000160">
    <property type="term" value="P:phosphorelay signal transduction system"/>
    <property type="evidence" value="ECO:0007669"/>
    <property type="project" value="UniProtKB-KW"/>
</dbReference>
<dbReference type="Gene3D" id="3.30.565.10">
    <property type="entry name" value="Histidine kinase-like ATPase, C-terminal domain"/>
    <property type="match status" value="1"/>
</dbReference>
<evidence type="ECO:0000313" key="8">
    <source>
        <dbReference type="Proteomes" id="UP000494216"/>
    </source>
</evidence>
<keyword evidence="8" id="KW-1185">Reference proteome</keyword>